<gene>
    <name evidence="4" type="ORF">HPC72_08545</name>
</gene>
<dbReference type="GO" id="GO:0016042">
    <property type="term" value="P:lipid catabolic process"/>
    <property type="evidence" value="ECO:0007669"/>
    <property type="project" value="UniProtKB-UniRule"/>
</dbReference>
<feature type="short sequence motif" description="GXSXG" evidence="2">
    <location>
        <begin position="63"/>
        <end position="67"/>
    </location>
</feature>
<evidence type="ECO:0000313" key="4">
    <source>
        <dbReference type="EMBL" id="QKD80251.1"/>
    </source>
</evidence>
<reference evidence="4 5" key="1">
    <citation type="submission" date="2020-05" db="EMBL/GenBank/DDBJ databases">
        <title>Actinomyces sp. zg-325.</title>
        <authorList>
            <person name="Yang C."/>
        </authorList>
    </citation>
    <scope>NUCLEOTIDE SEQUENCE [LARGE SCALE GENOMIC DNA]</scope>
    <source>
        <strain evidence="5">zg-325</strain>
    </source>
</reference>
<protein>
    <submittedName>
        <fullName evidence="4">Patatin family protein</fullName>
    </submittedName>
</protein>
<feature type="short sequence motif" description="DGA/G" evidence="2">
    <location>
        <begin position="190"/>
        <end position="192"/>
    </location>
</feature>
<feature type="short sequence motif" description="GXGXXG" evidence="2">
    <location>
        <begin position="36"/>
        <end position="41"/>
    </location>
</feature>
<dbReference type="InterPro" id="IPR002641">
    <property type="entry name" value="PNPLA_dom"/>
</dbReference>
<evidence type="ECO:0000256" key="2">
    <source>
        <dbReference type="PROSITE-ProRule" id="PRU01161"/>
    </source>
</evidence>
<feature type="active site" description="Nucleophile" evidence="2">
    <location>
        <position position="65"/>
    </location>
</feature>
<accession>A0A6M8BA23</accession>
<evidence type="ECO:0000256" key="1">
    <source>
        <dbReference type="ARBA" id="ARBA00023098"/>
    </source>
</evidence>
<evidence type="ECO:0000259" key="3">
    <source>
        <dbReference type="PROSITE" id="PS51635"/>
    </source>
</evidence>
<sequence>MTSRNPQSGYYPYGHPLHAPAPVTARIDDVALVFEGGGMRGAYTGALVRALLEEGLEFGWVGGISAGATNAVNMITRDTWRAREAYLAMPLLGDAGGWGSFARGRGYFNSDRIYQRTSAPDEEMPVDWPALEASDAELVLGAFRCDTGEQAYFHRSDMPTPADLLARAQASASMPVLMPVVEIDGAPYLDGALGPTGGFATDAALADGYERLLVISTRPAGYRKPEEKRPEVYRRLLRQYPLAAEALISRPRHYNAALEDIERRCAEGSAYLFCPDRMDIANGELRYDRLTTAFEAGLVQARREMPAIRAFLGL</sequence>
<proteinExistence type="predicted"/>
<dbReference type="RefSeq" id="WP_159522075.1">
    <property type="nucleotide sequence ID" value="NZ_CP053642.1"/>
</dbReference>
<dbReference type="AlphaFoldDB" id="A0A6M8BA23"/>
<dbReference type="InterPro" id="IPR037483">
    <property type="entry name" value="YjjU-like"/>
</dbReference>
<dbReference type="EMBL" id="CP053642">
    <property type="protein sequence ID" value="QKD80251.1"/>
    <property type="molecule type" value="Genomic_DNA"/>
</dbReference>
<feature type="domain" description="PNPLA" evidence="3">
    <location>
        <begin position="32"/>
        <end position="205"/>
    </location>
</feature>
<keyword evidence="1 2" id="KW-0443">Lipid metabolism</keyword>
<dbReference type="Pfam" id="PF01734">
    <property type="entry name" value="Patatin"/>
    <property type="match status" value="1"/>
</dbReference>
<keyword evidence="2" id="KW-0442">Lipid degradation</keyword>
<name>A0A6M8BA23_9ACTO</name>
<keyword evidence="2" id="KW-0378">Hydrolase</keyword>
<dbReference type="GO" id="GO:0016787">
    <property type="term" value="F:hydrolase activity"/>
    <property type="evidence" value="ECO:0007669"/>
    <property type="project" value="UniProtKB-UniRule"/>
</dbReference>
<evidence type="ECO:0000313" key="5">
    <source>
        <dbReference type="Proteomes" id="UP000504752"/>
    </source>
</evidence>
<dbReference type="PROSITE" id="PS51635">
    <property type="entry name" value="PNPLA"/>
    <property type="match status" value="1"/>
</dbReference>
<organism evidence="4 5">
    <name type="scientific">Actinomyces marmotae</name>
    <dbReference type="NCBI Taxonomy" id="2737173"/>
    <lineage>
        <taxon>Bacteria</taxon>
        <taxon>Bacillati</taxon>
        <taxon>Actinomycetota</taxon>
        <taxon>Actinomycetes</taxon>
        <taxon>Actinomycetales</taxon>
        <taxon>Actinomycetaceae</taxon>
        <taxon>Actinomyces</taxon>
    </lineage>
</organism>
<dbReference type="Gene3D" id="3.40.1090.10">
    <property type="entry name" value="Cytosolic phospholipase A2 catalytic domain"/>
    <property type="match status" value="1"/>
</dbReference>
<dbReference type="KEGG" id="amam:HPC72_08545"/>
<dbReference type="CDD" id="cd07208">
    <property type="entry name" value="Pat_hypo_Ecoli_yjju_like"/>
    <property type="match status" value="1"/>
</dbReference>
<dbReference type="Proteomes" id="UP000504752">
    <property type="component" value="Chromosome"/>
</dbReference>
<keyword evidence="5" id="KW-1185">Reference proteome</keyword>
<dbReference type="InterPro" id="IPR045943">
    <property type="entry name" value="DUF6363"/>
</dbReference>
<feature type="active site" description="Proton acceptor" evidence="2">
    <location>
        <position position="190"/>
    </location>
</feature>
<dbReference type="Pfam" id="PF19890">
    <property type="entry name" value="DUF6363"/>
    <property type="match status" value="1"/>
</dbReference>
<dbReference type="SUPFAM" id="SSF52151">
    <property type="entry name" value="FabD/lysophospholipase-like"/>
    <property type="match status" value="1"/>
</dbReference>
<dbReference type="InterPro" id="IPR016035">
    <property type="entry name" value="Acyl_Trfase/lysoPLipase"/>
</dbReference>